<dbReference type="RefSeq" id="WP_262842496.1">
    <property type="nucleotide sequence ID" value="NZ_JANZYP010000011.1"/>
</dbReference>
<dbReference type="Proteomes" id="UP001595891">
    <property type="component" value="Unassembled WGS sequence"/>
</dbReference>
<name>A0ABV9EEM7_9ACTN</name>
<accession>A0ABV9EEM7</accession>
<sequence>MTVHIETNPSTADLLLFANPQNAAAELSRALEARRMLELVEDGARRADSAFHEALNGHVAKAGGEPLSGLDLGAVLLGGWQRYRDLRIAARTTLERPGTTETVSLAEHTITSRHAPYVDVYVDGRRVTRVEFGIDLSFSLSLMEATVRDGRLMTLGVGGCVASITWSVRGFTVARNERQLGLPRQVGLGRGIPLHRETPQRS</sequence>
<evidence type="ECO:0000313" key="1">
    <source>
        <dbReference type="EMBL" id="MFC4586775.1"/>
    </source>
</evidence>
<reference evidence="2" key="1">
    <citation type="journal article" date="2019" name="Int. J. Syst. Evol. Microbiol.">
        <title>The Global Catalogue of Microorganisms (GCM) 10K type strain sequencing project: providing services to taxonomists for standard genome sequencing and annotation.</title>
        <authorList>
            <consortium name="The Broad Institute Genomics Platform"/>
            <consortium name="The Broad Institute Genome Sequencing Center for Infectious Disease"/>
            <person name="Wu L."/>
            <person name="Ma J."/>
        </authorList>
    </citation>
    <scope>NUCLEOTIDE SEQUENCE [LARGE SCALE GENOMIC DNA]</scope>
    <source>
        <strain evidence="2">CCUG 49560</strain>
    </source>
</reference>
<gene>
    <name evidence="1" type="ORF">ACFO8L_11855</name>
</gene>
<keyword evidence="2" id="KW-1185">Reference proteome</keyword>
<dbReference type="EMBL" id="JBHSFN010000006">
    <property type="protein sequence ID" value="MFC4586775.1"/>
    <property type="molecule type" value="Genomic_DNA"/>
</dbReference>
<protein>
    <submittedName>
        <fullName evidence="1">Uncharacterized protein</fullName>
    </submittedName>
</protein>
<comment type="caution">
    <text evidence="1">The sequence shown here is derived from an EMBL/GenBank/DDBJ whole genome shotgun (WGS) entry which is preliminary data.</text>
</comment>
<proteinExistence type="predicted"/>
<evidence type="ECO:0000313" key="2">
    <source>
        <dbReference type="Proteomes" id="UP001595891"/>
    </source>
</evidence>
<organism evidence="1 2">
    <name type="scientific">Sphaerisporangium corydalis</name>
    <dbReference type="NCBI Taxonomy" id="1441875"/>
    <lineage>
        <taxon>Bacteria</taxon>
        <taxon>Bacillati</taxon>
        <taxon>Actinomycetota</taxon>
        <taxon>Actinomycetes</taxon>
        <taxon>Streptosporangiales</taxon>
        <taxon>Streptosporangiaceae</taxon>
        <taxon>Sphaerisporangium</taxon>
    </lineage>
</organism>